<evidence type="ECO:0000313" key="2">
    <source>
        <dbReference type="EnsemblMetazoa" id="tetur02g02840.1"/>
    </source>
</evidence>
<dbReference type="Proteomes" id="UP000015104">
    <property type="component" value="Unassembled WGS sequence"/>
</dbReference>
<sequence>MSSDDLLIKAHITHKESNNTWYLAETVYFNPFINGVVKIQKGDTEMQVHYNLNTSKRIVFLDNRAMEMESIRDFTWDGVQLPKSTIRLINKLLILGPVSCYSFLLDHSYKDYEGVRSLEFVSNNYNELLLWVYKFSENKIITPWVALSELEYIIIANLSNGDADVITMQIEKFVILDSIAIETGQQFYVGFNETLTDHIHQSTVDIQFNSTKDTVIPISWMKHARQGINYEQVDELGSDSRFTSKTNGCAIQSSNRNESFNFVSLSLQEFFGIAWTFRYTKEILFPIKYQHRNELIMDKIDFDKKIGKFSYDLVITALRVARMPGNISSDVILQNLQIERKFYNKENKSPLEYRLVKTQKTFFSGYTKLNYEPGHQAYALNNNGFQDAKMDVLALLLSPSKDAKFDILKLQLSPSTPEKLSTMETFTLFEKLDELGENLKELICFKLGISNLRIKLVQLQFDGTYLLASVVIMERSNIVDLLRHRKLDLSELVNLLYSDIETCLKLEAMKLNFSKIISCNDISHGCIGITLDQPLPDENENGSNCVIYNNLDKSLYKLVQEPPLRELKMSYKHLNETKLFSVKLSFDLHVIDPSQNYNHSSIATDSLNEKVVSKNYFGHYVFRILIVAAICAVIGFTSILGKLYRRNVQISSSPSIALLIFKD</sequence>
<dbReference type="EMBL" id="CAEY01000790">
    <property type="status" value="NOT_ANNOTATED_CDS"/>
    <property type="molecule type" value="Genomic_DNA"/>
</dbReference>
<name>T1JV03_TETUR</name>
<evidence type="ECO:0000256" key="1">
    <source>
        <dbReference type="SAM" id="Phobius"/>
    </source>
</evidence>
<keyword evidence="1" id="KW-1133">Transmembrane helix</keyword>
<dbReference type="HOGENOM" id="CLU_006046_0_0_1"/>
<dbReference type="AlphaFoldDB" id="T1JV03"/>
<proteinExistence type="predicted"/>
<dbReference type="EnsemblMetazoa" id="tetur02g02840.1">
    <property type="protein sequence ID" value="tetur02g02840.1"/>
    <property type="gene ID" value="tetur02g02840"/>
</dbReference>
<feature type="transmembrane region" description="Helical" evidence="1">
    <location>
        <begin position="620"/>
        <end position="641"/>
    </location>
</feature>
<evidence type="ECO:0000313" key="3">
    <source>
        <dbReference type="Proteomes" id="UP000015104"/>
    </source>
</evidence>
<reference evidence="2" key="2">
    <citation type="submission" date="2015-06" db="UniProtKB">
        <authorList>
            <consortium name="EnsemblMetazoa"/>
        </authorList>
    </citation>
    <scope>IDENTIFICATION</scope>
</reference>
<reference evidence="3" key="1">
    <citation type="submission" date="2011-08" db="EMBL/GenBank/DDBJ databases">
        <authorList>
            <person name="Rombauts S."/>
        </authorList>
    </citation>
    <scope>NUCLEOTIDE SEQUENCE</scope>
    <source>
        <strain evidence="3">London</strain>
    </source>
</reference>
<keyword evidence="1" id="KW-0812">Transmembrane</keyword>
<keyword evidence="1" id="KW-0472">Membrane</keyword>
<accession>T1JV03</accession>
<protein>
    <submittedName>
        <fullName evidence="2">Uncharacterized protein</fullName>
    </submittedName>
</protein>
<keyword evidence="3" id="KW-1185">Reference proteome</keyword>
<organism evidence="2 3">
    <name type="scientific">Tetranychus urticae</name>
    <name type="common">Two-spotted spider mite</name>
    <dbReference type="NCBI Taxonomy" id="32264"/>
    <lineage>
        <taxon>Eukaryota</taxon>
        <taxon>Metazoa</taxon>
        <taxon>Ecdysozoa</taxon>
        <taxon>Arthropoda</taxon>
        <taxon>Chelicerata</taxon>
        <taxon>Arachnida</taxon>
        <taxon>Acari</taxon>
        <taxon>Acariformes</taxon>
        <taxon>Trombidiformes</taxon>
        <taxon>Prostigmata</taxon>
        <taxon>Eleutherengona</taxon>
        <taxon>Raphignathae</taxon>
        <taxon>Tetranychoidea</taxon>
        <taxon>Tetranychidae</taxon>
        <taxon>Tetranychus</taxon>
    </lineage>
</organism>